<evidence type="ECO:0000256" key="7">
    <source>
        <dbReference type="ARBA" id="ARBA00023200"/>
    </source>
</evidence>
<keyword evidence="3 8" id="KW-1048">Host nucleus</keyword>
<sequence length="429" mass="47048">GTAANIKGAQAKGNDVRKVLYSNYSFLAQTSTRALLHTLAQNDESLRDDAQPPDGRQYSQDCAWKSSRAGCSGTLASALAGWKDCAKSVECLEAGTAQSSGPKRPSDGGRARGGVLECCVVKAKAQDEEYELEVSDDLQSVPLSEETDRPEANGTGPTDSTGSGESRWAYADTAFLLLSGTGAMWGEGDRISAVVDARKECVKLYWDAHRNEAMRDPAPTFKRFAERDAEPELELGPVMATTLKHVRCRGRTGAECLLCNLMTVRDYWLALRRLKRDIVAYSANNAGLYDCIYPVLEAWSDGEGLRVNDGGRLVALINAAGQEVVYKHFFCDPMCAMAELQTNPRVLFAHMTESVDVEELALYKARLASENKFEGRVCSGLWALAYTFKTYQVFPPKATALVAFVRDASAVLRRHSIPLVSLEHTLWTY</sequence>
<evidence type="ECO:0000256" key="8">
    <source>
        <dbReference type="RuleBase" id="RU364029"/>
    </source>
</evidence>
<evidence type="ECO:0000256" key="9">
    <source>
        <dbReference type="SAM" id="MobiDB-lite"/>
    </source>
</evidence>
<dbReference type="GO" id="GO:0008270">
    <property type="term" value="F:zinc ion binding"/>
    <property type="evidence" value="ECO:0007669"/>
    <property type="project" value="UniProtKB-KW"/>
</dbReference>
<keyword evidence="5" id="KW-0863">Zinc-finger</keyword>
<evidence type="ECO:0000256" key="3">
    <source>
        <dbReference type="ARBA" id="ARBA00022562"/>
    </source>
</evidence>
<keyword evidence="4" id="KW-0479">Metal-binding</keyword>
<name>Q697I4_9ALPH</name>
<comment type="similarity">
    <text evidence="2 8">Belongs to the herpesviridae UL32 protein family.</text>
</comment>
<comment type="function">
    <text evidence="1 8">Plays a role in efficient localization of neo-synthesized capsids to nuclear replication compartments, thereby controlling cleavage and packaging of virus genomic DNA.</text>
</comment>
<dbReference type="Pfam" id="PF01673">
    <property type="entry name" value="Herpes_env"/>
    <property type="match status" value="1"/>
</dbReference>
<feature type="non-terminal residue" evidence="10">
    <location>
        <position position="1"/>
    </location>
</feature>
<comment type="subcellular location">
    <subcellularLocation>
        <location evidence="8">Host cytoplasm</location>
    </subcellularLocation>
    <subcellularLocation>
        <location evidence="8">Host nucleus</location>
    </subcellularLocation>
</comment>
<dbReference type="GO" id="GO:0042025">
    <property type="term" value="C:host cell nucleus"/>
    <property type="evidence" value="ECO:0007669"/>
    <property type="project" value="UniProtKB-SubCell"/>
</dbReference>
<accession>Q697I4</accession>
<evidence type="ECO:0000256" key="1">
    <source>
        <dbReference type="ARBA" id="ARBA00002104"/>
    </source>
</evidence>
<gene>
    <name evidence="10" type="primary">UL32</name>
</gene>
<evidence type="ECO:0000256" key="6">
    <source>
        <dbReference type="ARBA" id="ARBA00022833"/>
    </source>
</evidence>
<keyword evidence="6" id="KW-0862">Zinc</keyword>
<dbReference type="PROSITE" id="PS51988">
    <property type="entry name" value="HERPESVIRUS_UL32"/>
    <property type="match status" value="1"/>
</dbReference>
<evidence type="ECO:0000313" key="10">
    <source>
        <dbReference type="EMBL" id="AAT79475.1"/>
    </source>
</evidence>
<reference evidence="10" key="1">
    <citation type="submission" date="2004-03" db="EMBL/GenBank/DDBJ databases">
        <authorList>
            <person name="Cardoso M.J."/>
            <person name="Boyle D.B."/>
        </authorList>
    </citation>
    <scope>NUCLEOTIDE SEQUENCE</scope>
</reference>
<dbReference type="InterPro" id="IPR002597">
    <property type="entry name" value="Herpes_env"/>
</dbReference>
<dbReference type="EMBL" id="AY571865">
    <property type="protein sequence ID" value="AAT79475.1"/>
    <property type="molecule type" value="Genomic_DNA"/>
</dbReference>
<feature type="non-terminal residue" evidence="10">
    <location>
        <position position="429"/>
    </location>
</feature>
<feature type="compositionally biased region" description="Polar residues" evidence="9">
    <location>
        <begin position="155"/>
        <end position="164"/>
    </location>
</feature>
<organism evidence="10">
    <name type="scientific">Vulture herpesvirus</name>
    <dbReference type="NCBI Taxonomy" id="285986"/>
    <lineage>
        <taxon>Viruses</taxon>
        <taxon>Duplodnaviria</taxon>
        <taxon>Heunggongvirae</taxon>
        <taxon>Peploviricota</taxon>
        <taxon>Herviviricetes</taxon>
        <taxon>Herpesvirales</taxon>
        <taxon>Orthoherpesviridae</taxon>
        <taxon>Alphaherpesvirinae</taxon>
    </lineage>
</organism>
<evidence type="ECO:0000256" key="2">
    <source>
        <dbReference type="ARBA" id="ARBA00005235"/>
    </source>
</evidence>
<keyword evidence="7 8" id="KW-1035">Host cytoplasm</keyword>
<proteinExistence type="inferred from homology"/>
<evidence type="ECO:0000256" key="5">
    <source>
        <dbReference type="ARBA" id="ARBA00022771"/>
    </source>
</evidence>
<dbReference type="GO" id="GO:0030430">
    <property type="term" value="C:host cell cytoplasm"/>
    <property type="evidence" value="ECO:0007669"/>
    <property type="project" value="UniProtKB-SubCell"/>
</dbReference>
<feature type="region of interest" description="Disordered" evidence="9">
    <location>
        <begin position="131"/>
        <end position="165"/>
    </location>
</feature>
<protein>
    <recommendedName>
        <fullName evidence="8">Packaging protein UL32</fullName>
    </recommendedName>
</protein>
<evidence type="ECO:0000256" key="4">
    <source>
        <dbReference type="ARBA" id="ARBA00022723"/>
    </source>
</evidence>
<reference evidence="10" key="2">
    <citation type="journal article" date="2005" name="Virus Genes">
        <title>Phylogenetic analysis of the DNA polymerase gene of a novel alphaherpesvirus isolated from an Indian Gyps vulture.</title>
        <authorList>
            <person name="Cardoso M."/>
            <person name="Hyatt A."/>
            <person name="Selleck P."/>
            <person name="Lowther S."/>
            <person name="Prakash V."/>
            <person name="Pain D."/>
            <person name="Cunningham A.A."/>
            <person name="Boyle D."/>
        </authorList>
    </citation>
    <scope>NUCLEOTIDE SEQUENCE</scope>
</reference>
<dbReference type="GO" id="GO:0019031">
    <property type="term" value="C:viral envelope"/>
    <property type="evidence" value="ECO:0007669"/>
    <property type="project" value="InterPro"/>
</dbReference>